<keyword evidence="12 13" id="KW-0804">Transcription</keyword>
<reference evidence="16 17" key="1">
    <citation type="submission" date="2020-08" db="EMBL/GenBank/DDBJ databases">
        <title>Genomic Encyclopedia of Type Strains, Phase IV (KMG-IV): sequencing the most valuable type-strain genomes for metagenomic binning, comparative biology and taxonomic classification.</title>
        <authorList>
            <person name="Goeker M."/>
        </authorList>
    </citation>
    <scope>NUCLEOTIDE SEQUENCE [LARGE SCALE GENOMIC DNA]</scope>
    <source>
        <strain evidence="16 17">DSM 23562</strain>
    </source>
</reference>
<keyword evidence="5 13" id="KW-0548">Nucleotidyltransferase</keyword>
<keyword evidence="10" id="KW-0460">Magnesium</keyword>
<evidence type="ECO:0000256" key="2">
    <source>
        <dbReference type="ARBA" id="ARBA00022478"/>
    </source>
</evidence>
<name>A0A7W9W8A1_ARMRO</name>
<organism evidence="16 17">
    <name type="scientific">Armatimonas rosea</name>
    <dbReference type="NCBI Taxonomy" id="685828"/>
    <lineage>
        <taxon>Bacteria</taxon>
        <taxon>Bacillati</taxon>
        <taxon>Armatimonadota</taxon>
        <taxon>Armatimonadia</taxon>
        <taxon>Armatimonadales</taxon>
        <taxon>Armatimonadaceae</taxon>
        <taxon>Armatimonas</taxon>
    </lineage>
</organism>
<keyword evidence="17" id="KW-1185">Reference proteome</keyword>
<evidence type="ECO:0000256" key="11">
    <source>
        <dbReference type="ARBA" id="ARBA00023125"/>
    </source>
</evidence>
<evidence type="ECO:0000256" key="9">
    <source>
        <dbReference type="ARBA" id="ARBA00022833"/>
    </source>
</evidence>
<evidence type="ECO:0000256" key="1">
    <source>
        <dbReference type="ARBA" id="ARBA00001947"/>
    </source>
</evidence>
<keyword evidence="8" id="KW-0863">Zinc-finger</keyword>
<dbReference type="InterPro" id="IPR037068">
    <property type="entry name" value="DNA_primase_core_N_sf"/>
</dbReference>
<keyword evidence="4 13" id="KW-0808">Transferase</keyword>
<dbReference type="PANTHER" id="PTHR30313:SF2">
    <property type="entry name" value="DNA PRIMASE"/>
    <property type="match status" value="1"/>
</dbReference>
<evidence type="ECO:0000256" key="7">
    <source>
        <dbReference type="ARBA" id="ARBA00022723"/>
    </source>
</evidence>
<comment type="cofactor">
    <cofactor evidence="1">
        <name>Zn(2+)</name>
        <dbReference type="ChEBI" id="CHEBI:29105"/>
    </cofactor>
</comment>
<comment type="function">
    <text evidence="13">RNA polymerase that catalyzes the synthesis of short RNA molecules used as primers for DNA polymerase during DNA replication.</text>
</comment>
<feature type="compositionally biased region" description="Pro residues" evidence="14">
    <location>
        <begin position="504"/>
        <end position="515"/>
    </location>
</feature>
<evidence type="ECO:0000256" key="3">
    <source>
        <dbReference type="ARBA" id="ARBA00022515"/>
    </source>
</evidence>
<comment type="catalytic activity">
    <reaction evidence="13">
        <text>ssDNA + n NTP = ssDNA/pppN(pN)n-1 hybrid + (n-1) diphosphate.</text>
        <dbReference type="EC" id="2.7.7.101"/>
    </reaction>
</comment>
<keyword evidence="11 13" id="KW-0238">DNA-binding</keyword>
<dbReference type="InterPro" id="IPR036977">
    <property type="entry name" value="DNA_primase_Znf_CHC2"/>
</dbReference>
<keyword evidence="7" id="KW-0479">Metal-binding</keyword>
<dbReference type="Proteomes" id="UP000520814">
    <property type="component" value="Unassembled WGS sequence"/>
</dbReference>
<feature type="domain" description="Toprim" evidence="15">
    <location>
        <begin position="265"/>
        <end position="346"/>
    </location>
</feature>
<dbReference type="InterPro" id="IPR019475">
    <property type="entry name" value="DNA_primase_DnaB-bd"/>
</dbReference>
<dbReference type="CDD" id="cd03364">
    <property type="entry name" value="TOPRIM_DnaG_primases"/>
    <property type="match status" value="1"/>
</dbReference>
<protein>
    <recommendedName>
        <fullName evidence="13">DNA primase</fullName>
        <ecNumber evidence="13">2.7.7.101</ecNumber>
    </recommendedName>
</protein>
<dbReference type="InterPro" id="IPR030846">
    <property type="entry name" value="DnaG_bac"/>
</dbReference>
<dbReference type="AlphaFoldDB" id="A0A7W9W8A1"/>
<evidence type="ECO:0000259" key="15">
    <source>
        <dbReference type="PROSITE" id="PS50880"/>
    </source>
</evidence>
<dbReference type="EMBL" id="JACHGW010000003">
    <property type="protein sequence ID" value="MBB6051930.1"/>
    <property type="molecule type" value="Genomic_DNA"/>
</dbReference>
<dbReference type="Pfam" id="PF08275">
    <property type="entry name" value="DNAG_N"/>
    <property type="match status" value="1"/>
</dbReference>
<dbReference type="HAMAP" id="MF_00974">
    <property type="entry name" value="DNA_primase_DnaG"/>
    <property type="match status" value="1"/>
</dbReference>
<comment type="caution">
    <text evidence="13">Lacks conserved residue(s) required for the propagation of feature annotation.</text>
</comment>
<dbReference type="PROSITE" id="PS50880">
    <property type="entry name" value="TOPRIM"/>
    <property type="match status" value="1"/>
</dbReference>
<dbReference type="GO" id="GO:1990077">
    <property type="term" value="C:primosome complex"/>
    <property type="evidence" value="ECO:0007669"/>
    <property type="project" value="UniProtKB-KW"/>
</dbReference>
<dbReference type="Pfam" id="PF10410">
    <property type="entry name" value="DnaB_bind"/>
    <property type="match status" value="1"/>
</dbReference>
<evidence type="ECO:0000256" key="13">
    <source>
        <dbReference type="HAMAP-Rule" id="MF_00974"/>
    </source>
</evidence>
<evidence type="ECO:0000256" key="14">
    <source>
        <dbReference type="SAM" id="MobiDB-lite"/>
    </source>
</evidence>
<feature type="region of interest" description="Disordered" evidence="14">
    <location>
        <begin position="446"/>
        <end position="521"/>
    </location>
</feature>
<dbReference type="InterPro" id="IPR034151">
    <property type="entry name" value="TOPRIM_DnaG_bac"/>
</dbReference>
<keyword evidence="3 13" id="KW-0639">Primosome</keyword>
<dbReference type="GO" id="GO:0003677">
    <property type="term" value="F:DNA binding"/>
    <property type="evidence" value="ECO:0007669"/>
    <property type="project" value="UniProtKB-KW"/>
</dbReference>
<dbReference type="SUPFAM" id="SSF56731">
    <property type="entry name" value="DNA primase core"/>
    <property type="match status" value="1"/>
</dbReference>
<dbReference type="SMART" id="SM00400">
    <property type="entry name" value="ZnF_CHCC"/>
    <property type="match status" value="1"/>
</dbReference>
<dbReference type="Pfam" id="PF13155">
    <property type="entry name" value="Toprim_2"/>
    <property type="match status" value="1"/>
</dbReference>
<dbReference type="InterPro" id="IPR002694">
    <property type="entry name" value="Znf_CHC2"/>
</dbReference>
<dbReference type="Gene3D" id="3.40.1360.10">
    <property type="match status" value="1"/>
</dbReference>
<accession>A0A7W9W8A1</accession>
<dbReference type="InterPro" id="IPR006171">
    <property type="entry name" value="TOPRIM_dom"/>
</dbReference>
<sequence>MELSEKDTIRERVDLVEFISRYTALKRSGRTFKGLCPFHNERTPSFHVDPDKSFWRCYGQCGIGGDIFAFVMKAENLTFPEAAERLAQLAGITLTRTGVDSTEAARQRDEKERLYSANAEASRFFRAFLGKAKLAQDYIKERGLAHETLENFQIGYAPDEWSALSRHLQSRGVPMDAAEQAGLNFPSRRVQGEFTDKFRGRLIFPIIDVQERIVAFGGRIIPNPELPPDTNVGPKYLNSPETPVFSKSRILYGLNRARNVIRDADRVLVVEGYMDVIAAHQAGIENVVATLGTSLTDEHIRILGRYTKNILLSFDSDEAGIRAALRAAELFTAHGPEFALKILAMPEGDDPDSMLRRGNIAGFRKAMDSARSVPEFRLDGLKRQFDLTDESGRMGYLRESIPLLAEVRSSLELDLLVGRLAPYHPAFGSGTRAEASILAEVQRWRTQRPGTPQAPSDDVLVPTVPRPRYERGSGGGNGGGNWQRNNQSSGGGGGGGWQQRPRYGQPPPPPRPEAPAGPSTTALEKAERAVLRGLLDDDWRMVTLRELERAAKALACSPGGLFNHPQGRQLVEALYPLLAGRMSLQRALDQLIDQELAFFATRYLVPTNADAPLSEEALHDCVNELALRHPPPHIRAIQAKRTEGIGLTNDEILALQAWTLAKKRGGESTL</sequence>
<dbReference type="RefSeq" id="WP_184199908.1">
    <property type="nucleotide sequence ID" value="NZ_JACHGW010000003.1"/>
</dbReference>
<dbReference type="Gene3D" id="3.90.580.10">
    <property type="entry name" value="Zinc finger, CHC2-type domain"/>
    <property type="match status" value="1"/>
</dbReference>
<dbReference type="Pfam" id="PF01807">
    <property type="entry name" value="Zn_ribbon_DnaG"/>
    <property type="match status" value="1"/>
</dbReference>
<dbReference type="FunFam" id="3.40.1360.10:FF:000002">
    <property type="entry name" value="DNA primase"/>
    <property type="match status" value="1"/>
</dbReference>
<dbReference type="InterPro" id="IPR006295">
    <property type="entry name" value="DNA_primase_DnaG"/>
</dbReference>
<evidence type="ECO:0000256" key="5">
    <source>
        <dbReference type="ARBA" id="ARBA00022695"/>
    </source>
</evidence>
<evidence type="ECO:0000256" key="4">
    <source>
        <dbReference type="ARBA" id="ARBA00022679"/>
    </source>
</evidence>
<dbReference type="NCBIfam" id="TIGR01391">
    <property type="entry name" value="dnaG"/>
    <property type="match status" value="1"/>
</dbReference>
<dbReference type="SUPFAM" id="SSF57783">
    <property type="entry name" value="Zinc beta-ribbon"/>
    <property type="match status" value="1"/>
</dbReference>
<feature type="compositionally biased region" description="Gly residues" evidence="14">
    <location>
        <begin position="472"/>
        <end position="481"/>
    </location>
</feature>
<dbReference type="SMART" id="SM00493">
    <property type="entry name" value="TOPRIM"/>
    <property type="match status" value="1"/>
</dbReference>
<dbReference type="InterPro" id="IPR050219">
    <property type="entry name" value="DnaG_primase"/>
</dbReference>
<evidence type="ECO:0000313" key="17">
    <source>
        <dbReference type="Proteomes" id="UP000520814"/>
    </source>
</evidence>
<dbReference type="PANTHER" id="PTHR30313">
    <property type="entry name" value="DNA PRIMASE"/>
    <property type="match status" value="1"/>
</dbReference>
<dbReference type="Gene3D" id="3.90.980.10">
    <property type="entry name" value="DNA primase, catalytic core, N-terminal domain"/>
    <property type="match status" value="1"/>
</dbReference>
<keyword evidence="9" id="KW-0862">Zinc</keyword>
<dbReference type="GO" id="GO:0008270">
    <property type="term" value="F:zinc ion binding"/>
    <property type="evidence" value="ECO:0007669"/>
    <property type="project" value="UniProtKB-KW"/>
</dbReference>
<comment type="subunit">
    <text evidence="13">Monomer. Interacts with DnaB.</text>
</comment>
<proteinExistence type="inferred from homology"/>
<comment type="caution">
    <text evidence="16">The sequence shown here is derived from an EMBL/GenBank/DDBJ whole genome shotgun (WGS) entry which is preliminary data.</text>
</comment>
<keyword evidence="6 13" id="KW-0235">DNA replication</keyword>
<dbReference type="FunFam" id="3.90.580.10:FF:000001">
    <property type="entry name" value="DNA primase"/>
    <property type="match status" value="1"/>
</dbReference>
<gene>
    <name evidence="13" type="primary">dnaG</name>
    <name evidence="16" type="ORF">HNQ39_003740</name>
</gene>
<evidence type="ECO:0000256" key="12">
    <source>
        <dbReference type="ARBA" id="ARBA00023163"/>
    </source>
</evidence>
<evidence type="ECO:0000313" key="16">
    <source>
        <dbReference type="EMBL" id="MBB6051930.1"/>
    </source>
</evidence>
<dbReference type="GO" id="GO:0000428">
    <property type="term" value="C:DNA-directed RNA polymerase complex"/>
    <property type="evidence" value="ECO:0007669"/>
    <property type="project" value="UniProtKB-KW"/>
</dbReference>
<evidence type="ECO:0000256" key="6">
    <source>
        <dbReference type="ARBA" id="ARBA00022705"/>
    </source>
</evidence>
<comment type="similarity">
    <text evidence="13">Belongs to the DnaG primase family.</text>
</comment>
<dbReference type="GO" id="GO:0006269">
    <property type="term" value="P:DNA replication, synthesis of primer"/>
    <property type="evidence" value="ECO:0007669"/>
    <property type="project" value="UniProtKB-UniRule"/>
</dbReference>
<keyword evidence="2 13" id="KW-0240">DNA-directed RNA polymerase</keyword>
<dbReference type="GO" id="GO:0003899">
    <property type="term" value="F:DNA-directed RNA polymerase activity"/>
    <property type="evidence" value="ECO:0007669"/>
    <property type="project" value="UniProtKB-UniRule"/>
</dbReference>
<dbReference type="GO" id="GO:0005737">
    <property type="term" value="C:cytoplasm"/>
    <property type="evidence" value="ECO:0007669"/>
    <property type="project" value="TreeGrafter"/>
</dbReference>
<dbReference type="InterPro" id="IPR013264">
    <property type="entry name" value="DNAG_N"/>
</dbReference>
<dbReference type="EC" id="2.7.7.101" evidence="13"/>
<evidence type="ECO:0000256" key="8">
    <source>
        <dbReference type="ARBA" id="ARBA00022771"/>
    </source>
</evidence>
<evidence type="ECO:0000256" key="10">
    <source>
        <dbReference type="ARBA" id="ARBA00022842"/>
    </source>
</evidence>